<dbReference type="WBParaSite" id="PEQ_0001012201-mRNA-1">
    <property type="protein sequence ID" value="PEQ_0001012201-mRNA-1"/>
    <property type="gene ID" value="PEQ_0001012201"/>
</dbReference>
<sequence length="33" mass="3705">MKEGIAYKRAEIGRAISDVTVCHGYSTITLKHR</sequence>
<protein>
    <submittedName>
        <fullName evidence="2">Uncharacterized protein</fullName>
    </submittedName>
</protein>
<reference evidence="2" key="1">
    <citation type="submission" date="2022-11" db="UniProtKB">
        <authorList>
            <consortium name="WormBaseParasite"/>
        </authorList>
    </citation>
    <scope>IDENTIFICATION</scope>
</reference>
<name>A0A914RV56_PAREQ</name>
<evidence type="ECO:0000313" key="2">
    <source>
        <dbReference type="WBParaSite" id="PEQ_0001012201-mRNA-1"/>
    </source>
</evidence>
<keyword evidence="1" id="KW-1185">Reference proteome</keyword>
<accession>A0A914RV56</accession>
<evidence type="ECO:0000313" key="1">
    <source>
        <dbReference type="Proteomes" id="UP000887564"/>
    </source>
</evidence>
<dbReference type="AlphaFoldDB" id="A0A914RV56"/>
<dbReference type="Proteomes" id="UP000887564">
    <property type="component" value="Unplaced"/>
</dbReference>
<organism evidence="1 2">
    <name type="scientific">Parascaris equorum</name>
    <name type="common">Equine roundworm</name>
    <dbReference type="NCBI Taxonomy" id="6256"/>
    <lineage>
        <taxon>Eukaryota</taxon>
        <taxon>Metazoa</taxon>
        <taxon>Ecdysozoa</taxon>
        <taxon>Nematoda</taxon>
        <taxon>Chromadorea</taxon>
        <taxon>Rhabditida</taxon>
        <taxon>Spirurina</taxon>
        <taxon>Ascaridomorpha</taxon>
        <taxon>Ascaridoidea</taxon>
        <taxon>Ascarididae</taxon>
        <taxon>Parascaris</taxon>
    </lineage>
</organism>
<proteinExistence type="predicted"/>